<protein>
    <submittedName>
        <fullName evidence="2">Uncharacterized protein</fullName>
    </submittedName>
</protein>
<dbReference type="HOGENOM" id="CLU_2970075_0_0_10"/>
<feature type="transmembrane region" description="Helical" evidence="1">
    <location>
        <begin position="25"/>
        <end position="46"/>
    </location>
</feature>
<keyword evidence="3" id="KW-1185">Reference proteome</keyword>
<dbReference type="Proteomes" id="UP000007486">
    <property type="component" value="Chromosome"/>
</dbReference>
<accession>F0R8E8</accession>
<dbReference type="EMBL" id="CP002530">
    <property type="protein sequence ID" value="ADY35003.1"/>
    <property type="molecule type" value="Genomic_DNA"/>
</dbReference>
<sequence>MQLCVYVLGLSSCVLHTVMYLKLFGWVAALVIIGIQVLLAAWIIYIRIRAPD</sequence>
<name>F0R8E8_PHOSB</name>
<dbReference type="eggNOG" id="ENOG5033CY3">
    <property type="taxonomic scope" value="Bacteria"/>
</dbReference>
<gene>
    <name evidence="2" type="ordered locus">Bacsa_0403</name>
</gene>
<evidence type="ECO:0000313" key="2">
    <source>
        <dbReference type="EMBL" id="ADY35003.1"/>
    </source>
</evidence>
<dbReference type="STRING" id="667015.Bacsa_0403"/>
<evidence type="ECO:0000313" key="3">
    <source>
        <dbReference type="Proteomes" id="UP000007486"/>
    </source>
</evidence>
<evidence type="ECO:0000256" key="1">
    <source>
        <dbReference type="SAM" id="Phobius"/>
    </source>
</evidence>
<dbReference type="KEGG" id="bsa:Bacsa_0403"/>
<proteinExistence type="predicted"/>
<keyword evidence="1" id="KW-1133">Transmembrane helix</keyword>
<reference evidence="2 3" key="1">
    <citation type="journal article" date="2011" name="Stand. Genomic Sci.">
        <title>Complete genome sequence of Bacteroides salanitronis type strain (BL78).</title>
        <authorList>
            <person name="Gronow S."/>
            <person name="Held B."/>
            <person name="Lucas S."/>
            <person name="Lapidus A."/>
            <person name="Del Rio T.G."/>
            <person name="Nolan M."/>
            <person name="Tice H."/>
            <person name="Deshpande S."/>
            <person name="Cheng J.F."/>
            <person name="Pitluck S."/>
            <person name="Liolios K."/>
            <person name="Pagani I."/>
            <person name="Ivanova N."/>
            <person name="Mavromatis K."/>
            <person name="Pati A."/>
            <person name="Tapia R."/>
            <person name="Han C."/>
            <person name="Goodwin L."/>
            <person name="Chen A."/>
            <person name="Palaniappan K."/>
            <person name="Land M."/>
            <person name="Hauser L."/>
            <person name="Chang Y.J."/>
            <person name="Jeffries C.D."/>
            <person name="Brambilla E.M."/>
            <person name="Rohde M."/>
            <person name="Goker M."/>
            <person name="Detter J.C."/>
            <person name="Woyke T."/>
            <person name="Bristow J."/>
            <person name="Markowitz V."/>
            <person name="Hugenholtz P."/>
            <person name="Kyrpides N.C."/>
            <person name="Klenk H.P."/>
            <person name="Eisen J.A."/>
        </authorList>
    </citation>
    <scope>NUCLEOTIDE SEQUENCE [LARGE SCALE GENOMIC DNA]</scope>
    <source>
        <strain evidence="2 3">DSM 18170</strain>
    </source>
</reference>
<keyword evidence="1" id="KW-0472">Membrane</keyword>
<dbReference type="AlphaFoldDB" id="F0R8E8"/>
<keyword evidence="1" id="KW-0812">Transmembrane</keyword>
<organism evidence="2 3">
    <name type="scientific">Phocaeicola salanitronis (strain DSM 18170 / JCM 13657 / CCUG 60908 / BL78)</name>
    <name type="common">Bacteroides salanitronis</name>
    <dbReference type="NCBI Taxonomy" id="667015"/>
    <lineage>
        <taxon>Bacteria</taxon>
        <taxon>Pseudomonadati</taxon>
        <taxon>Bacteroidota</taxon>
        <taxon>Bacteroidia</taxon>
        <taxon>Bacteroidales</taxon>
        <taxon>Bacteroidaceae</taxon>
        <taxon>Phocaeicola</taxon>
    </lineage>
</organism>